<sequence length="312" mass="36940">MNKNVTWKELKALDDIYHLKKSRASIQNHPYIKYLIYDKGILDLKPDNTKVIITTDEFEIFYEKEFKIAFNEAKRFLIKNDIAPTANKTFTIEEIKSLMLIAENKEELKNNPTTIEDFSNEFFDISKHLKNRKSVKDAVFKILDIERFSLDKKENQWRLVIDNKNPLAVIMCENKSFLKQPWIAKETQTKLWYVGGNNISIIDDIDESDLSKPIYYSCDWDLAGLQIFSRIKTKLKERNRTIYLLFPNAPHKRVSTYIPYHNSHWDLTKELSGLNLNFFSRNELLLIRSLIDKEEWIEEESFDIVKMIKGVL</sequence>
<organism evidence="1 2">
    <name type="scientific">Leeuwenhoekiella palythoae</name>
    <dbReference type="NCBI Taxonomy" id="573501"/>
    <lineage>
        <taxon>Bacteria</taxon>
        <taxon>Pseudomonadati</taxon>
        <taxon>Bacteroidota</taxon>
        <taxon>Flavobacteriia</taxon>
        <taxon>Flavobacteriales</taxon>
        <taxon>Flavobacteriaceae</taxon>
        <taxon>Leeuwenhoekiella</taxon>
    </lineage>
</organism>
<dbReference type="OrthoDB" id="642277at2"/>
<evidence type="ECO:0000313" key="1">
    <source>
        <dbReference type="EMBL" id="SHI21868.1"/>
    </source>
</evidence>
<proteinExistence type="predicted"/>
<dbReference type="AlphaFoldDB" id="A0A1M5ZCD8"/>
<reference evidence="2" key="1">
    <citation type="submission" date="2016-11" db="EMBL/GenBank/DDBJ databases">
        <authorList>
            <person name="Varghese N."/>
            <person name="Submissions S."/>
        </authorList>
    </citation>
    <scope>NUCLEOTIDE SEQUENCE [LARGE SCALE GENOMIC DNA]</scope>
    <source>
        <strain evidence="2">DSM 19859</strain>
    </source>
</reference>
<protein>
    <recommendedName>
        <fullName evidence="3">Wadjet protein JetD C-terminal domain-containing protein</fullName>
    </recommendedName>
</protein>
<name>A0A1M5ZCD8_9FLAO</name>
<dbReference type="Proteomes" id="UP000184240">
    <property type="component" value="Unassembled WGS sequence"/>
</dbReference>
<dbReference type="RefSeq" id="WP_072984241.1">
    <property type="nucleotide sequence ID" value="NZ_FQXT01000005.1"/>
</dbReference>
<evidence type="ECO:0000313" key="2">
    <source>
        <dbReference type="Proteomes" id="UP000184240"/>
    </source>
</evidence>
<dbReference type="EMBL" id="FQXT01000005">
    <property type="protein sequence ID" value="SHI21868.1"/>
    <property type="molecule type" value="Genomic_DNA"/>
</dbReference>
<evidence type="ECO:0008006" key="3">
    <source>
        <dbReference type="Google" id="ProtNLM"/>
    </source>
</evidence>
<dbReference type="STRING" id="573501.SAMN04487999_2924"/>
<gene>
    <name evidence="1" type="ORF">SAMN04487999_2924</name>
</gene>
<accession>A0A1M5ZCD8</accession>